<comment type="caution">
    <text evidence="2">The sequence shown here is derived from an EMBL/GenBank/DDBJ whole genome shotgun (WGS) entry which is preliminary data.</text>
</comment>
<evidence type="ECO:0000313" key="3">
    <source>
        <dbReference type="Proteomes" id="UP001176517"/>
    </source>
</evidence>
<proteinExistence type="predicted"/>
<accession>A0AAN6JZ74</accession>
<dbReference type="PANTHER" id="PTHR40257">
    <property type="match status" value="1"/>
</dbReference>
<evidence type="ECO:0000313" key="2">
    <source>
        <dbReference type="EMBL" id="KAK0554271.1"/>
    </source>
</evidence>
<dbReference type="AlphaFoldDB" id="A0AAN6JZ74"/>
<name>A0AAN6JZ74_9BASI</name>
<dbReference type="Gene3D" id="3.30.70.100">
    <property type="match status" value="1"/>
</dbReference>
<organism evidence="2 3">
    <name type="scientific">Tilletia horrida</name>
    <dbReference type="NCBI Taxonomy" id="155126"/>
    <lineage>
        <taxon>Eukaryota</taxon>
        <taxon>Fungi</taxon>
        <taxon>Dikarya</taxon>
        <taxon>Basidiomycota</taxon>
        <taxon>Ustilaginomycotina</taxon>
        <taxon>Exobasidiomycetes</taxon>
        <taxon>Tilletiales</taxon>
        <taxon>Tilletiaceae</taxon>
        <taxon>Tilletia</taxon>
    </lineage>
</organism>
<sequence length="288" mass="32246">MPVCTVLLLSLEGGYQSIDSVLSLLKKQTQLEVLTAAYIHRTVIRSTSLDTQWINEVQWHLLLVVKGADQEKILKALPPGAVAKSYSVTAGVPSKIYDRYRTHTVELRDRSPPALTSSTQQLPKSLRGGQDGKPRDSQNLEVSEELLKFADELESKEEFRKPVVMLNLLQFAEGQHESYKKYGKGFAKIGARHGGDAKLVGLVVPPPADFSVDSRADRSRPAAEWWSEVAYAFYPTIRHFVDMAADPEYQDINQKYRLPALRDTTILCTTEIEPSRFTSEARTPSAKL</sequence>
<keyword evidence="3" id="KW-1185">Reference proteome</keyword>
<reference evidence="2" key="1">
    <citation type="journal article" date="2023" name="PhytoFront">
        <title>Draft Genome Resources of Seven Strains of Tilletia horrida, Causal Agent of Kernel Smut of Rice.</title>
        <authorList>
            <person name="Khanal S."/>
            <person name="Antony Babu S."/>
            <person name="Zhou X.G."/>
        </authorList>
    </citation>
    <scope>NUCLEOTIDE SEQUENCE</scope>
    <source>
        <strain evidence="2">TX6</strain>
    </source>
</reference>
<dbReference type="Proteomes" id="UP001176517">
    <property type="component" value="Unassembled WGS sequence"/>
</dbReference>
<feature type="region of interest" description="Disordered" evidence="1">
    <location>
        <begin position="107"/>
        <end position="138"/>
    </location>
</feature>
<evidence type="ECO:0000256" key="1">
    <source>
        <dbReference type="SAM" id="MobiDB-lite"/>
    </source>
</evidence>
<feature type="compositionally biased region" description="Polar residues" evidence="1">
    <location>
        <begin position="114"/>
        <end position="123"/>
    </location>
</feature>
<protein>
    <submittedName>
        <fullName evidence="2">Uncharacterized protein</fullName>
    </submittedName>
</protein>
<dbReference type="EMBL" id="JAPDMZ010000039">
    <property type="protein sequence ID" value="KAK0554271.1"/>
    <property type="molecule type" value="Genomic_DNA"/>
</dbReference>
<gene>
    <name evidence="2" type="ORF">OC846_002154</name>
</gene>
<dbReference type="PANTHER" id="PTHR40257:SF1">
    <property type="entry name" value="DUF1330 DOMAIN-CONTAINING PROTEIN"/>
    <property type="match status" value="1"/>
</dbReference>